<accession>A0ABV6J6E4</accession>
<evidence type="ECO:0000313" key="3">
    <source>
        <dbReference type="EMBL" id="MFC0391117.1"/>
    </source>
</evidence>
<feature type="domain" description="Activator of Hsp90 ATPase homologue 1/2-like C-terminal" evidence="2">
    <location>
        <begin position="23"/>
        <end position="131"/>
    </location>
</feature>
<dbReference type="Proteomes" id="UP001589818">
    <property type="component" value="Unassembled WGS sequence"/>
</dbReference>
<proteinExistence type="inferred from homology"/>
<comment type="caution">
    <text evidence="3">The sequence shown here is derived from an EMBL/GenBank/DDBJ whole genome shotgun (WGS) entry which is preliminary data.</text>
</comment>
<dbReference type="Gene3D" id="3.30.530.20">
    <property type="match status" value="1"/>
</dbReference>
<sequence length="160" mass="18836">MLAVISKEDDRYLVRFERDLPNSVEQVWAWLTENDKLVQWFTELRVEELREGGFMKFDMQDGTFEELEIIELKLGSILEFTWAEDRVRFELYPETGGCRLVLIEKINKITNHTPKDIAGWDVCLDVIEALLDGRAIASRKDSWKVKYEAYVQVFEKLTPN</sequence>
<dbReference type="RefSeq" id="WP_204818217.1">
    <property type="nucleotide sequence ID" value="NZ_JANHOF010000004.1"/>
</dbReference>
<keyword evidence="4" id="KW-1185">Reference proteome</keyword>
<dbReference type="InterPro" id="IPR023393">
    <property type="entry name" value="START-like_dom_sf"/>
</dbReference>
<gene>
    <name evidence="3" type="ORF">ACFFJ8_06980</name>
</gene>
<dbReference type="Pfam" id="PF08327">
    <property type="entry name" value="AHSA1"/>
    <property type="match status" value="1"/>
</dbReference>
<evidence type="ECO:0000259" key="2">
    <source>
        <dbReference type="Pfam" id="PF08327"/>
    </source>
</evidence>
<dbReference type="EMBL" id="JBHLVF010000010">
    <property type="protein sequence ID" value="MFC0391117.1"/>
    <property type="molecule type" value="Genomic_DNA"/>
</dbReference>
<dbReference type="SUPFAM" id="SSF55961">
    <property type="entry name" value="Bet v1-like"/>
    <property type="match status" value="1"/>
</dbReference>
<evidence type="ECO:0000256" key="1">
    <source>
        <dbReference type="ARBA" id="ARBA00006817"/>
    </source>
</evidence>
<comment type="similarity">
    <text evidence="1">Belongs to the AHA1 family.</text>
</comment>
<organism evidence="3 4">
    <name type="scientific">Paenibacillus mendelii</name>
    <dbReference type="NCBI Taxonomy" id="206163"/>
    <lineage>
        <taxon>Bacteria</taxon>
        <taxon>Bacillati</taxon>
        <taxon>Bacillota</taxon>
        <taxon>Bacilli</taxon>
        <taxon>Bacillales</taxon>
        <taxon>Paenibacillaceae</taxon>
        <taxon>Paenibacillus</taxon>
    </lineage>
</organism>
<reference evidence="3 4" key="1">
    <citation type="submission" date="2024-09" db="EMBL/GenBank/DDBJ databases">
        <authorList>
            <person name="Sun Q."/>
            <person name="Mori K."/>
        </authorList>
    </citation>
    <scope>NUCLEOTIDE SEQUENCE [LARGE SCALE GENOMIC DNA]</scope>
    <source>
        <strain evidence="3 4">CCM 4839</strain>
    </source>
</reference>
<name>A0ABV6J6E4_9BACL</name>
<protein>
    <submittedName>
        <fullName evidence="3">SRPBCC family protein</fullName>
    </submittedName>
</protein>
<evidence type="ECO:0000313" key="4">
    <source>
        <dbReference type="Proteomes" id="UP001589818"/>
    </source>
</evidence>
<dbReference type="CDD" id="cd08899">
    <property type="entry name" value="SRPBCC_CalC_Aha1-like_6"/>
    <property type="match status" value="1"/>
</dbReference>
<dbReference type="InterPro" id="IPR013538">
    <property type="entry name" value="ASHA1/2-like_C"/>
</dbReference>